<dbReference type="InterPro" id="IPR006094">
    <property type="entry name" value="Oxid_FAD_bind_N"/>
</dbReference>
<dbReference type="SUPFAM" id="SSF56176">
    <property type="entry name" value="FAD-binding/transporter-associated domain-like"/>
    <property type="match status" value="1"/>
</dbReference>
<evidence type="ECO:0000256" key="5">
    <source>
        <dbReference type="ARBA" id="ARBA00023002"/>
    </source>
</evidence>
<keyword evidence="3 6" id="KW-0732">Signal</keyword>
<dbReference type="Proteomes" id="UP000191004">
    <property type="component" value="Unassembled WGS sequence"/>
</dbReference>
<feature type="domain" description="FAD-binding PCMH-type" evidence="7">
    <location>
        <begin position="61"/>
        <end position="234"/>
    </location>
</feature>
<organism evidence="8 9">
    <name type="scientific">Trichoderma guizhouense</name>
    <dbReference type="NCBI Taxonomy" id="1491466"/>
    <lineage>
        <taxon>Eukaryota</taxon>
        <taxon>Fungi</taxon>
        <taxon>Dikarya</taxon>
        <taxon>Ascomycota</taxon>
        <taxon>Pezizomycotina</taxon>
        <taxon>Sordariomycetes</taxon>
        <taxon>Hypocreomycetidae</taxon>
        <taxon>Hypocreales</taxon>
        <taxon>Hypocreaceae</taxon>
        <taxon>Trichoderma</taxon>
    </lineage>
</organism>
<comment type="caution">
    <text evidence="8">The sequence shown here is derived from an EMBL/GenBank/DDBJ whole genome shotgun (WGS) entry which is preliminary data.</text>
</comment>
<feature type="chain" id="PRO_5012413808" description="FAD-binding PCMH-type domain-containing protein" evidence="6">
    <location>
        <begin position="18"/>
        <end position="486"/>
    </location>
</feature>
<dbReference type="Gene3D" id="3.40.462.20">
    <property type="match status" value="1"/>
</dbReference>
<dbReference type="Pfam" id="PF01565">
    <property type="entry name" value="FAD_binding_4"/>
    <property type="match status" value="1"/>
</dbReference>
<evidence type="ECO:0000313" key="9">
    <source>
        <dbReference type="Proteomes" id="UP000191004"/>
    </source>
</evidence>
<dbReference type="PANTHER" id="PTHR42973:SF32">
    <property type="entry name" value="FAD-LINKED OXIDOREDUCTASE AFOF"/>
    <property type="match status" value="1"/>
</dbReference>
<name>A0A1T3CA34_9HYPO</name>
<evidence type="ECO:0000256" key="6">
    <source>
        <dbReference type="SAM" id="SignalP"/>
    </source>
</evidence>
<protein>
    <recommendedName>
        <fullName evidence="7">FAD-binding PCMH-type domain-containing protein</fullName>
    </recommendedName>
</protein>
<accession>A0A1T3CA34</accession>
<gene>
    <name evidence="8" type="ORF">A0O28_0102260</name>
</gene>
<dbReference type="InterPro" id="IPR036318">
    <property type="entry name" value="FAD-bd_PCMH-like_sf"/>
</dbReference>
<dbReference type="InterPro" id="IPR016166">
    <property type="entry name" value="FAD-bd_PCMH"/>
</dbReference>
<evidence type="ECO:0000256" key="3">
    <source>
        <dbReference type="ARBA" id="ARBA00022729"/>
    </source>
</evidence>
<keyword evidence="2" id="KW-0285">Flavoprotein</keyword>
<dbReference type="GO" id="GO:0016491">
    <property type="term" value="F:oxidoreductase activity"/>
    <property type="evidence" value="ECO:0007669"/>
    <property type="project" value="UniProtKB-KW"/>
</dbReference>
<evidence type="ECO:0000256" key="1">
    <source>
        <dbReference type="ARBA" id="ARBA00005466"/>
    </source>
</evidence>
<dbReference type="Gene3D" id="3.30.465.10">
    <property type="match status" value="1"/>
</dbReference>
<comment type="similarity">
    <text evidence="1">Belongs to the oxygen-dependent FAD-linked oxidoreductase family.</text>
</comment>
<keyword evidence="9" id="KW-1185">Reference proteome</keyword>
<proteinExistence type="inferred from homology"/>
<dbReference type="PROSITE" id="PS51387">
    <property type="entry name" value="FAD_PCMH"/>
    <property type="match status" value="1"/>
</dbReference>
<dbReference type="InterPro" id="IPR016169">
    <property type="entry name" value="FAD-bd_PCMH_sub2"/>
</dbReference>
<keyword evidence="4" id="KW-0274">FAD</keyword>
<keyword evidence="5" id="KW-0560">Oxidoreductase</keyword>
<evidence type="ECO:0000256" key="4">
    <source>
        <dbReference type="ARBA" id="ARBA00022827"/>
    </source>
</evidence>
<dbReference type="PANTHER" id="PTHR42973">
    <property type="entry name" value="BINDING OXIDOREDUCTASE, PUTATIVE (AFU_ORTHOLOGUE AFUA_1G17690)-RELATED"/>
    <property type="match status" value="1"/>
</dbReference>
<dbReference type="OrthoDB" id="415825at2759"/>
<evidence type="ECO:0000259" key="7">
    <source>
        <dbReference type="PROSITE" id="PS51387"/>
    </source>
</evidence>
<dbReference type="EMBL" id="LVVK01000021">
    <property type="protein sequence ID" value="OPB37942.1"/>
    <property type="molecule type" value="Genomic_DNA"/>
</dbReference>
<feature type="signal peptide" evidence="6">
    <location>
        <begin position="1"/>
        <end position="17"/>
    </location>
</feature>
<sequence length="486" mass="52398">MLTRLLALAAVAPGLVAYGKKAPGRAACTIEELFESSVSPATEIASSTDANFSSVVGPRWSAWEAPAWSGAIKPATEADLQKIVQISVENNIPFIATNGGHGPKQGQGSFTGININLGSFNTVSIDTANNLVTVGAGVKLWDVQTGLYNVGKEIQTGNSICPGAIGVTIGAGIGMMTGMYGLMIDTLKSVRMITAKGQLVKASATENKDLFWAIRGAGVNFGIVTEATYGIHDQTNEGNVTAVTFVYAAASNRTLWKTMQTFDGNQPAKLSFQTVIQFNRASNASQIVVQLWYFGPVSEAQPYIDTFAAAGPVVQSVTYLPQTDLYYQSETAGVCDRGHIISAHSLGFNQTVVSSYEAHFADMTAFYIANPSFAGISVFQYYSNKQTLKTPASETVFPWRDIQVWWLTQNQYSDASLGPQVDKFMIGQRTNLQTTSGFDTPHVYFNYAFGDEGAAAWYSAANLPRLRKLKSIWDPNFVFGNGAPLY</sequence>
<evidence type="ECO:0000256" key="2">
    <source>
        <dbReference type="ARBA" id="ARBA00022630"/>
    </source>
</evidence>
<dbReference type="Pfam" id="PF08031">
    <property type="entry name" value="BBE"/>
    <property type="match status" value="1"/>
</dbReference>
<dbReference type="GO" id="GO:0071949">
    <property type="term" value="F:FAD binding"/>
    <property type="evidence" value="ECO:0007669"/>
    <property type="project" value="InterPro"/>
</dbReference>
<dbReference type="InterPro" id="IPR012951">
    <property type="entry name" value="BBE"/>
</dbReference>
<reference evidence="8 9" key="1">
    <citation type="submission" date="2016-04" db="EMBL/GenBank/DDBJ databases">
        <title>Multiple horizontal gene transfer events from other fungi enriched the ability of the initially mycotrophic fungus Trichoderma (Ascomycota) to feed on dead plant biomass.</title>
        <authorList>
            <person name="Atanasova L."/>
            <person name="Chenthamara K."/>
            <person name="Zhang J."/>
            <person name="Grujic M."/>
            <person name="Henrissat B."/>
            <person name="Kuo A."/>
            <person name="Aertz A."/>
            <person name="Salamov A."/>
            <person name="Lipzen A."/>
            <person name="Labutti K."/>
            <person name="Barry K."/>
            <person name="Miao Y."/>
            <person name="Rahimi M.J."/>
            <person name="Shen Q."/>
            <person name="Grigoriev I.V."/>
            <person name="Kubicek C.P."/>
            <person name="Druzhinina I.S."/>
        </authorList>
    </citation>
    <scope>NUCLEOTIDE SEQUENCE [LARGE SCALE GENOMIC DNA]</scope>
    <source>
        <strain evidence="8 9">NJAU 4742</strain>
    </source>
</reference>
<dbReference type="InterPro" id="IPR050416">
    <property type="entry name" value="FAD-linked_Oxidoreductase"/>
</dbReference>
<evidence type="ECO:0000313" key="8">
    <source>
        <dbReference type="EMBL" id="OPB37942.1"/>
    </source>
</evidence>
<dbReference type="AlphaFoldDB" id="A0A1T3CA34"/>